<comment type="caution">
    <text evidence="4">The sequence shown here is derived from an EMBL/GenBank/DDBJ whole genome shotgun (WGS) entry which is preliminary data.</text>
</comment>
<evidence type="ECO:0000313" key="4">
    <source>
        <dbReference type="EMBL" id="CAI0427979.1"/>
    </source>
</evidence>
<gene>
    <name evidence="4" type="ORF">LITE_LOCUS21436</name>
</gene>
<proteinExistence type="inferred from homology"/>
<accession>A0AAV0L3T6</accession>
<dbReference type="GO" id="GO:0005975">
    <property type="term" value="P:carbohydrate metabolic process"/>
    <property type="evidence" value="ECO:0007669"/>
    <property type="project" value="InterPro"/>
</dbReference>
<dbReference type="InterPro" id="IPR018120">
    <property type="entry name" value="Glyco_hydro_1_AS"/>
</dbReference>
<dbReference type="Pfam" id="PF00232">
    <property type="entry name" value="Glyco_hydro_1"/>
    <property type="match status" value="1"/>
</dbReference>
<dbReference type="SUPFAM" id="SSF51445">
    <property type="entry name" value="(Trans)glycosidases"/>
    <property type="match status" value="1"/>
</dbReference>
<dbReference type="GO" id="GO:0008422">
    <property type="term" value="F:beta-glucosidase activity"/>
    <property type="evidence" value="ECO:0007669"/>
    <property type="project" value="TreeGrafter"/>
</dbReference>
<organism evidence="4 5">
    <name type="scientific">Linum tenue</name>
    <dbReference type="NCBI Taxonomy" id="586396"/>
    <lineage>
        <taxon>Eukaryota</taxon>
        <taxon>Viridiplantae</taxon>
        <taxon>Streptophyta</taxon>
        <taxon>Embryophyta</taxon>
        <taxon>Tracheophyta</taxon>
        <taxon>Spermatophyta</taxon>
        <taxon>Magnoliopsida</taxon>
        <taxon>eudicotyledons</taxon>
        <taxon>Gunneridae</taxon>
        <taxon>Pentapetalae</taxon>
        <taxon>rosids</taxon>
        <taxon>fabids</taxon>
        <taxon>Malpighiales</taxon>
        <taxon>Linaceae</taxon>
        <taxon>Linum</taxon>
    </lineage>
</organism>
<dbReference type="PANTHER" id="PTHR10353">
    <property type="entry name" value="GLYCOSYL HYDROLASE"/>
    <property type="match status" value="1"/>
</dbReference>
<name>A0AAV0L3T6_9ROSI</name>
<dbReference type="PRINTS" id="PR00131">
    <property type="entry name" value="GLHYDRLASE1"/>
</dbReference>
<evidence type="ECO:0000256" key="1">
    <source>
        <dbReference type="ARBA" id="ARBA00010838"/>
    </source>
</evidence>
<feature type="active site" description="Nucleophile" evidence="2">
    <location>
        <position position="369"/>
    </location>
</feature>
<dbReference type="Gene3D" id="3.20.20.80">
    <property type="entry name" value="Glycosidases"/>
    <property type="match status" value="1"/>
</dbReference>
<dbReference type="Proteomes" id="UP001154282">
    <property type="component" value="Unassembled WGS sequence"/>
</dbReference>
<sequence>MASSLVPELLLTSPREPLREMARGLVSGIPSLSNIQEDIKLMKKIGLDSFRFSISWSRILPNGKLSGGVNQVGVTFYNNLIDELLANGIKPLVTLWHFDLPQALEDEYGGFLSPKIVGEYLAYANLCFKTFGDRVKLWVTMNEPNGYAVNAYNTGNFAPSRCSKYVGNCSAGNSATEPYIAGHHLLLCHAAVVKLHRSKYKSVHKGDIGITIVTNWYTPKYNTPSGRAAASRAIDFFFGWFAHPITYGEYPKSMVKLVGKRLPRFTQEESKLVKGSFDFLGVNYYTTNYAEEAPPFDNDDDNSDNNSSSLNLHLSYANDRRVLLTTDKDGIPIGTPTGLSWLFIYPKGFQELLLYVKNNYHNPTIYVTENGLADNHALPLEMALKDALRIRYHSTHLQYLLIAIK</sequence>
<evidence type="ECO:0000256" key="2">
    <source>
        <dbReference type="PROSITE-ProRule" id="PRU10055"/>
    </source>
</evidence>
<keyword evidence="5" id="KW-1185">Reference proteome</keyword>
<dbReference type="FunFam" id="3.20.20.80:FF:000041">
    <property type="entry name" value="Beta-glucosidase 7"/>
    <property type="match status" value="1"/>
</dbReference>
<dbReference type="EMBL" id="CAMGYJ010000006">
    <property type="protein sequence ID" value="CAI0427979.1"/>
    <property type="molecule type" value="Genomic_DNA"/>
</dbReference>
<reference evidence="4" key="1">
    <citation type="submission" date="2022-08" db="EMBL/GenBank/DDBJ databases">
        <authorList>
            <person name="Gutierrez-Valencia J."/>
        </authorList>
    </citation>
    <scope>NUCLEOTIDE SEQUENCE</scope>
</reference>
<evidence type="ECO:0000313" key="5">
    <source>
        <dbReference type="Proteomes" id="UP001154282"/>
    </source>
</evidence>
<dbReference type="PROSITE" id="PS00572">
    <property type="entry name" value="GLYCOSYL_HYDROL_F1_1"/>
    <property type="match status" value="1"/>
</dbReference>
<dbReference type="AlphaFoldDB" id="A0AAV0L3T6"/>
<dbReference type="InterPro" id="IPR001360">
    <property type="entry name" value="Glyco_hydro_1"/>
</dbReference>
<dbReference type="PANTHER" id="PTHR10353:SF297">
    <property type="entry name" value="VICIANIN HYDROLASE-LIKE"/>
    <property type="match status" value="1"/>
</dbReference>
<dbReference type="InterPro" id="IPR017853">
    <property type="entry name" value="GH"/>
</dbReference>
<evidence type="ECO:0000256" key="3">
    <source>
        <dbReference type="RuleBase" id="RU003690"/>
    </source>
</evidence>
<protein>
    <submittedName>
        <fullName evidence="4">Uncharacterized protein</fullName>
    </submittedName>
</protein>
<comment type="similarity">
    <text evidence="1 3">Belongs to the glycosyl hydrolase 1 family.</text>
</comment>